<name>A0ABV4C1R4_9MYCO</name>
<comment type="caution">
    <text evidence="1">The sequence shown here is derived from an EMBL/GenBank/DDBJ whole genome shotgun (WGS) entry which is preliminary data.</text>
</comment>
<dbReference type="EMBL" id="JBGEDP010000001">
    <property type="protein sequence ID" value="MEY8016469.1"/>
    <property type="molecule type" value="Genomic_DNA"/>
</dbReference>
<proteinExistence type="predicted"/>
<organism evidence="1 2">
    <name type="scientific">Mycobacterium servetii</name>
    <dbReference type="NCBI Taxonomy" id="3237418"/>
    <lineage>
        <taxon>Bacteria</taxon>
        <taxon>Bacillati</taxon>
        <taxon>Actinomycetota</taxon>
        <taxon>Actinomycetes</taxon>
        <taxon>Mycobacteriales</taxon>
        <taxon>Mycobacteriaceae</taxon>
        <taxon>Mycobacterium</taxon>
    </lineage>
</organism>
<evidence type="ECO:0000313" key="1">
    <source>
        <dbReference type="EMBL" id="MEY8016469.1"/>
    </source>
</evidence>
<keyword evidence="2" id="KW-1185">Reference proteome</keyword>
<sequence>MGDRLRETMDGTLGHFWMNFGDVYNLDKAADGYVRLADPASDTEALPSPCS</sequence>
<protein>
    <submittedName>
        <fullName evidence="1">Uncharacterized protein</fullName>
    </submittedName>
</protein>
<dbReference type="RefSeq" id="WP_369738827.1">
    <property type="nucleotide sequence ID" value="NZ_JBGEDP010000001.1"/>
</dbReference>
<gene>
    <name evidence="1" type="ORF">AB8998_16435</name>
</gene>
<accession>A0ABV4C1R4</accession>
<dbReference type="Proteomes" id="UP001564760">
    <property type="component" value="Unassembled WGS sequence"/>
</dbReference>
<evidence type="ECO:0000313" key="2">
    <source>
        <dbReference type="Proteomes" id="UP001564760"/>
    </source>
</evidence>
<reference evidence="1 2" key="1">
    <citation type="submission" date="2024-08" db="EMBL/GenBank/DDBJ databases">
        <title>Mycobacterium servetensis sp. nov., a novel rapid-growing mycobacterial species recovered from a human patient in Zaragoza, Spain.</title>
        <authorList>
            <person name="Tristancho-Baro A.I."/>
            <person name="Buenestado-Serrano S."/>
            <person name="Garcia De Viedma D."/>
            <person name="Milagro-Beamonte A."/>
            <person name="Burillo N."/>
            <person name="Sanz S."/>
            <person name="Lopez-Calleja A.I."/>
            <person name="Penas-Utrilla D."/>
            <person name="Guardingo M."/>
            <person name="Garcia M.J."/>
            <person name="Vinuelas-Bayon J."/>
        </authorList>
    </citation>
    <scope>NUCLEOTIDE SEQUENCE [LARGE SCALE GENOMIC DNA]</scope>
    <source>
        <strain evidence="2">HUMS_12744610</strain>
    </source>
</reference>